<protein>
    <recommendedName>
        <fullName evidence="8">L-2-hydroxyglutarate dehydrogenase, mitochondrial</fullName>
        <ecNumber evidence="7">1.1.99.2</ecNumber>
    </recommendedName>
</protein>
<dbReference type="GO" id="GO:0047545">
    <property type="term" value="F:(S)-2-hydroxyglutarate dehydrogenase activity"/>
    <property type="evidence" value="ECO:0007669"/>
    <property type="project" value="UniProtKB-EC"/>
</dbReference>
<dbReference type="GeneID" id="37027722"/>
<dbReference type="Pfam" id="PF01266">
    <property type="entry name" value="DAO"/>
    <property type="match status" value="1"/>
</dbReference>
<dbReference type="InterPro" id="IPR036188">
    <property type="entry name" value="FAD/NAD-bd_sf"/>
</dbReference>
<evidence type="ECO:0000256" key="6">
    <source>
        <dbReference type="ARBA" id="ARBA00037941"/>
    </source>
</evidence>
<evidence type="ECO:0000313" key="12">
    <source>
        <dbReference type="Proteomes" id="UP000245884"/>
    </source>
</evidence>
<comment type="catalytic activity">
    <reaction evidence="5">
        <text>(S)-2-hydroxyglutarate + A = 2-oxoglutarate + AH2</text>
        <dbReference type="Rhea" id="RHEA:21252"/>
        <dbReference type="ChEBI" id="CHEBI:13193"/>
        <dbReference type="ChEBI" id="CHEBI:16782"/>
        <dbReference type="ChEBI" id="CHEBI:16810"/>
        <dbReference type="ChEBI" id="CHEBI:17499"/>
        <dbReference type="EC" id="1.1.99.2"/>
    </reaction>
</comment>
<evidence type="ECO:0000256" key="2">
    <source>
        <dbReference type="ARBA" id="ARBA00022630"/>
    </source>
</evidence>
<feature type="compositionally biased region" description="Basic and acidic residues" evidence="9">
    <location>
        <begin position="545"/>
        <end position="554"/>
    </location>
</feature>
<feature type="region of interest" description="Disordered" evidence="9">
    <location>
        <begin position="529"/>
        <end position="564"/>
    </location>
</feature>
<dbReference type="OrthoDB" id="498204at2759"/>
<evidence type="ECO:0000256" key="8">
    <source>
        <dbReference type="ARBA" id="ARBA00041137"/>
    </source>
</evidence>
<evidence type="ECO:0000256" key="3">
    <source>
        <dbReference type="ARBA" id="ARBA00022827"/>
    </source>
</evidence>
<comment type="similarity">
    <text evidence="6">Belongs to the L2HGDH family.</text>
</comment>
<dbReference type="Gene3D" id="3.30.9.10">
    <property type="entry name" value="D-Amino Acid Oxidase, subunit A, domain 2"/>
    <property type="match status" value="1"/>
</dbReference>
<comment type="cofactor">
    <cofactor evidence="1">
        <name>FAD</name>
        <dbReference type="ChEBI" id="CHEBI:57692"/>
    </cofactor>
</comment>
<evidence type="ECO:0000256" key="7">
    <source>
        <dbReference type="ARBA" id="ARBA00038878"/>
    </source>
</evidence>
<organism evidence="11 12">
    <name type="scientific">Jaminaea rosea</name>
    <dbReference type="NCBI Taxonomy" id="1569628"/>
    <lineage>
        <taxon>Eukaryota</taxon>
        <taxon>Fungi</taxon>
        <taxon>Dikarya</taxon>
        <taxon>Basidiomycota</taxon>
        <taxon>Ustilaginomycotina</taxon>
        <taxon>Exobasidiomycetes</taxon>
        <taxon>Microstromatales</taxon>
        <taxon>Microstromatales incertae sedis</taxon>
        <taxon>Jaminaea</taxon>
    </lineage>
</organism>
<dbReference type="PANTHER" id="PTHR43104">
    <property type="entry name" value="L-2-HYDROXYGLUTARATE DEHYDROGENASE, MITOCHONDRIAL"/>
    <property type="match status" value="1"/>
</dbReference>
<dbReference type="EC" id="1.1.99.2" evidence="7"/>
<evidence type="ECO:0000259" key="10">
    <source>
        <dbReference type="Pfam" id="PF01266"/>
    </source>
</evidence>
<dbReference type="STRING" id="1569628.A0A316UW50"/>
<keyword evidence="4" id="KW-0560">Oxidoreductase</keyword>
<evidence type="ECO:0000256" key="1">
    <source>
        <dbReference type="ARBA" id="ARBA00001974"/>
    </source>
</evidence>
<accession>A0A316UW50</accession>
<evidence type="ECO:0000256" key="5">
    <source>
        <dbReference type="ARBA" id="ARBA00036066"/>
    </source>
</evidence>
<name>A0A316UW50_9BASI</name>
<dbReference type="EMBL" id="KZ819665">
    <property type="protein sequence ID" value="PWN28551.1"/>
    <property type="molecule type" value="Genomic_DNA"/>
</dbReference>
<sequence>MLRSSRAARLALRHDQVRCRCFSTSFATHDAGSPNLPPLRATLPHNRYPPREPSMQVDHLVIGGGVVGLATAAALARRYPDKSTFLVERHRQAGQETSSRNSEVIHAGLYYPKDSLKTQMCLRGREKMYRRCEEWGVPHRQTGKLVVRPKGSKDYFEKMLQHCNSLGALAPPVRLISGDEARQREPDLSQDIEWAVLSERTGIVSSHELMESLEREILDAEAAELVYDTEVVRIDPHLPAMEGVAGPSSKRGSDYSQEGWVVQTVTHSAGQDGGAEGGESDAILARVVINSSGLNGHLALNALLAEERFSSNNSEEAMGMWYAKGNYVSYKGPGTRNVKALIYPIPAMSAKGGLDQGLGTHLTLDLDGNIKFGPDTEWLSPPDAKGGIDFWAKQLAPVTSEDRLKAMHASITSFLPDVKLEGLSPDYAGIRPKLVPPGGGFMDFTLLCHRSRDLKSQKLWSYARLPNEQLHDGAKQYFRGEVNALGGEGGQAGGTMLTLAGIESPGLTSSSAIADTVAEVVSRQVWGHGDAARSTGREGTGMAKEIPKGARNDEVGAAGLDAWA</sequence>
<dbReference type="AlphaFoldDB" id="A0A316UW50"/>
<evidence type="ECO:0000313" key="11">
    <source>
        <dbReference type="EMBL" id="PWN28551.1"/>
    </source>
</evidence>
<dbReference type="RefSeq" id="XP_025363163.1">
    <property type="nucleotide sequence ID" value="XM_025505899.1"/>
</dbReference>
<evidence type="ECO:0000256" key="9">
    <source>
        <dbReference type="SAM" id="MobiDB-lite"/>
    </source>
</evidence>
<dbReference type="SUPFAM" id="SSF51905">
    <property type="entry name" value="FAD/NAD(P)-binding domain"/>
    <property type="match status" value="1"/>
</dbReference>
<dbReference type="InterPro" id="IPR006076">
    <property type="entry name" value="FAD-dep_OxRdtase"/>
</dbReference>
<gene>
    <name evidence="11" type="ORF">BDZ90DRAFT_231534</name>
</gene>
<proteinExistence type="inferred from homology"/>
<dbReference type="PANTHER" id="PTHR43104:SF4">
    <property type="entry name" value="L-2-HYDROXYGLUTARATE DEHYDROGENASE, MITOCHONDRIAL"/>
    <property type="match status" value="1"/>
</dbReference>
<dbReference type="Gene3D" id="3.50.50.60">
    <property type="entry name" value="FAD/NAD(P)-binding domain"/>
    <property type="match status" value="2"/>
</dbReference>
<keyword evidence="3" id="KW-0274">FAD</keyword>
<keyword evidence="12" id="KW-1185">Reference proteome</keyword>
<reference evidence="11 12" key="1">
    <citation type="journal article" date="2018" name="Mol. Biol. Evol.">
        <title>Broad Genomic Sampling Reveals a Smut Pathogenic Ancestry of the Fungal Clade Ustilaginomycotina.</title>
        <authorList>
            <person name="Kijpornyongpan T."/>
            <person name="Mondo S.J."/>
            <person name="Barry K."/>
            <person name="Sandor L."/>
            <person name="Lee J."/>
            <person name="Lipzen A."/>
            <person name="Pangilinan J."/>
            <person name="LaButti K."/>
            <person name="Hainaut M."/>
            <person name="Henrissat B."/>
            <person name="Grigoriev I.V."/>
            <person name="Spatafora J.W."/>
            <person name="Aime M.C."/>
        </authorList>
    </citation>
    <scope>NUCLEOTIDE SEQUENCE [LARGE SCALE GENOMIC DNA]</scope>
    <source>
        <strain evidence="11 12">MCA 5214</strain>
    </source>
</reference>
<feature type="domain" description="FAD dependent oxidoreductase" evidence="10">
    <location>
        <begin position="58"/>
        <end position="519"/>
    </location>
</feature>
<evidence type="ECO:0000256" key="4">
    <source>
        <dbReference type="ARBA" id="ARBA00023002"/>
    </source>
</evidence>
<keyword evidence="2" id="KW-0285">Flavoprotein</keyword>
<dbReference type="Proteomes" id="UP000245884">
    <property type="component" value="Unassembled WGS sequence"/>
</dbReference>